<dbReference type="EMBL" id="CP003355">
    <property type="protein sequence ID" value="AHD05273.1"/>
    <property type="molecule type" value="Genomic_DNA"/>
</dbReference>
<dbReference type="Proteomes" id="UP000029431">
    <property type="component" value="Chromosome"/>
</dbReference>
<evidence type="ECO:0000313" key="6">
    <source>
        <dbReference type="Proteomes" id="UP000029431"/>
    </source>
</evidence>
<keyword evidence="1" id="KW-0805">Transcription regulation</keyword>
<dbReference type="PROSITE" id="PS00041">
    <property type="entry name" value="HTH_ARAC_FAMILY_1"/>
    <property type="match status" value="1"/>
</dbReference>
<dbReference type="KEGG" id="plv:ERIC2_c14480"/>
<sequence length="317" mass="37140">MKLLFLTQNCSLVLGSKGIGPMSWRLEVLSMNGTQNIKRMQWFFPTLTGSPYFCFPESAGCYLSASDHNVKRSATEREDFSIHVITKGKGYLEFEGKTYMLQEGDGFLYFPNQVQRYYSSEDDPWDVRWVHFYGNKLKEFLTEQGFHRTPLWTLKQLSQLEEVHQELMEEANAYRWLRPAKLSVHTYEVLAVFVSQAIPLTPNLGTEPMERIYALLPDLQTEAVHPFILEDWAQRAGVSSYYFCRLFKKAMSMTPSNYITLCRIQLAKQWLLEKPDWPIKRVSMECGYSNISYFNKRFLEHEGLTPGEYRRLHLSLR</sequence>
<dbReference type="HOGENOM" id="CLU_000445_88_6_9"/>
<dbReference type="eggNOG" id="COG2207">
    <property type="taxonomic scope" value="Bacteria"/>
</dbReference>
<name>V9W557_9BACL</name>
<evidence type="ECO:0000256" key="1">
    <source>
        <dbReference type="ARBA" id="ARBA00023015"/>
    </source>
</evidence>
<dbReference type="Gene3D" id="1.10.10.60">
    <property type="entry name" value="Homeodomain-like"/>
    <property type="match status" value="2"/>
</dbReference>
<dbReference type="PRINTS" id="PR00032">
    <property type="entry name" value="HTHARAC"/>
</dbReference>
<keyword evidence="6" id="KW-1185">Reference proteome</keyword>
<organism evidence="5 6">
    <name type="scientific">Paenibacillus larvae subsp. larvae DSM 25430</name>
    <dbReference type="NCBI Taxonomy" id="697284"/>
    <lineage>
        <taxon>Bacteria</taxon>
        <taxon>Bacillati</taxon>
        <taxon>Bacillota</taxon>
        <taxon>Bacilli</taxon>
        <taxon>Bacillales</taxon>
        <taxon>Paenibacillaceae</taxon>
        <taxon>Paenibacillus</taxon>
    </lineage>
</organism>
<dbReference type="InterPro" id="IPR018060">
    <property type="entry name" value="HTH_AraC"/>
</dbReference>
<feature type="domain" description="HTH araC/xylS-type" evidence="4">
    <location>
        <begin position="210"/>
        <end position="312"/>
    </location>
</feature>
<evidence type="ECO:0000256" key="2">
    <source>
        <dbReference type="ARBA" id="ARBA00023125"/>
    </source>
</evidence>
<dbReference type="PROSITE" id="PS01124">
    <property type="entry name" value="HTH_ARAC_FAMILY_2"/>
    <property type="match status" value="1"/>
</dbReference>
<evidence type="ECO:0000256" key="3">
    <source>
        <dbReference type="ARBA" id="ARBA00023163"/>
    </source>
</evidence>
<dbReference type="Pfam" id="PF02311">
    <property type="entry name" value="AraC_binding"/>
    <property type="match status" value="1"/>
</dbReference>
<evidence type="ECO:0000313" key="5">
    <source>
        <dbReference type="EMBL" id="AHD05273.1"/>
    </source>
</evidence>
<keyword evidence="2" id="KW-0238">DNA-binding</keyword>
<dbReference type="CDD" id="cd06986">
    <property type="entry name" value="cupin_MmsR-like_N"/>
    <property type="match status" value="1"/>
</dbReference>
<gene>
    <name evidence="5" type="ORF">ERIC2_c14480</name>
</gene>
<dbReference type="AlphaFoldDB" id="V9W557"/>
<dbReference type="Gene3D" id="2.60.120.280">
    <property type="entry name" value="Regulatory protein AraC"/>
    <property type="match status" value="1"/>
</dbReference>
<dbReference type="PANTHER" id="PTHR43280:SF2">
    <property type="entry name" value="HTH-TYPE TRANSCRIPTIONAL REGULATOR EXSA"/>
    <property type="match status" value="1"/>
</dbReference>
<dbReference type="GO" id="GO:0043565">
    <property type="term" value="F:sequence-specific DNA binding"/>
    <property type="evidence" value="ECO:0007669"/>
    <property type="project" value="InterPro"/>
</dbReference>
<protein>
    <submittedName>
        <fullName evidence="5">Transcriptional regulatory protein</fullName>
    </submittedName>
</protein>
<proteinExistence type="predicted"/>
<dbReference type="SMART" id="SM00342">
    <property type="entry name" value="HTH_ARAC"/>
    <property type="match status" value="1"/>
</dbReference>
<dbReference type="PATRIC" id="fig|697284.3.peg.1382"/>
<dbReference type="InterPro" id="IPR003313">
    <property type="entry name" value="AraC-bd"/>
</dbReference>
<dbReference type="PANTHER" id="PTHR43280">
    <property type="entry name" value="ARAC-FAMILY TRANSCRIPTIONAL REGULATOR"/>
    <property type="match status" value="1"/>
</dbReference>
<accession>V9W557</accession>
<dbReference type="GO" id="GO:0003700">
    <property type="term" value="F:DNA-binding transcription factor activity"/>
    <property type="evidence" value="ECO:0007669"/>
    <property type="project" value="InterPro"/>
</dbReference>
<dbReference type="InterPro" id="IPR018062">
    <property type="entry name" value="HTH_AraC-typ_CS"/>
</dbReference>
<dbReference type="SUPFAM" id="SSF51215">
    <property type="entry name" value="Regulatory protein AraC"/>
    <property type="match status" value="1"/>
</dbReference>
<evidence type="ECO:0000259" key="4">
    <source>
        <dbReference type="PROSITE" id="PS01124"/>
    </source>
</evidence>
<dbReference type="InterPro" id="IPR037923">
    <property type="entry name" value="HTH-like"/>
</dbReference>
<keyword evidence="3" id="KW-0804">Transcription</keyword>
<reference evidence="5 6" key="1">
    <citation type="journal article" date="2014" name="PLoS ONE">
        <title>How to Kill the Honey Bee Larva: Genomic Potential and Virulence Mechanisms of Paenibacillus larvae.</title>
        <authorList>
            <person name="Djukic M."/>
            <person name="Brzuszkiewicz E."/>
            <person name="Funfhaus A."/>
            <person name="Voss J."/>
            <person name="Gollnow K."/>
            <person name="Poppinga L."/>
            <person name="Liesegang H."/>
            <person name="Garcia-Gonzalez E."/>
            <person name="Genersch E."/>
            <person name="Daniel R."/>
        </authorList>
    </citation>
    <scope>NUCLEOTIDE SEQUENCE [LARGE SCALE GENOMIC DNA]</scope>
    <source>
        <strain evidence="5 6">DSM 25430</strain>
    </source>
</reference>
<dbReference type="InterPro" id="IPR009057">
    <property type="entry name" value="Homeodomain-like_sf"/>
</dbReference>
<dbReference type="InterPro" id="IPR020449">
    <property type="entry name" value="Tscrpt_reg_AraC-type_HTH"/>
</dbReference>
<dbReference type="Pfam" id="PF12833">
    <property type="entry name" value="HTH_18"/>
    <property type="match status" value="1"/>
</dbReference>
<dbReference type="SUPFAM" id="SSF46689">
    <property type="entry name" value="Homeodomain-like"/>
    <property type="match status" value="2"/>
</dbReference>